<organism evidence="10 11">
    <name type="scientific">Thermosipho japonicus</name>
    <dbReference type="NCBI Taxonomy" id="90323"/>
    <lineage>
        <taxon>Bacteria</taxon>
        <taxon>Thermotogati</taxon>
        <taxon>Thermotogota</taxon>
        <taxon>Thermotogae</taxon>
        <taxon>Thermotogales</taxon>
        <taxon>Fervidobacteriaceae</taxon>
        <taxon>Thermosipho</taxon>
    </lineage>
</organism>
<dbReference type="SUPFAM" id="SSF51445">
    <property type="entry name" value="(Trans)glycosidases"/>
    <property type="match status" value="1"/>
</dbReference>
<comment type="caution">
    <text evidence="10">The sequence shown here is derived from an EMBL/GenBank/DDBJ whole genome shotgun (WGS) entry which is preliminary data.</text>
</comment>
<dbReference type="Gene3D" id="3.30.379.10">
    <property type="entry name" value="Chitobiase/beta-hexosaminidase domain 2-like"/>
    <property type="match status" value="1"/>
</dbReference>
<dbReference type="InterPro" id="IPR029018">
    <property type="entry name" value="Hex-like_dom2"/>
</dbReference>
<evidence type="ECO:0000259" key="8">
    <source>
        <dbReference type="Pfam" id="PF00728"/>
    </source>
</evidence>
<protein>
    <recommendedName>
        <fullName evidence="3">beta-N-acetylhexosaminidase</fullName>
        <ecNumber evidence="3">3.2.1.52</ecNumber>
    </recommendedName>
</protein>
<dbReference type="Proteomes" id="UP000555828">
    <property type="component" value="Unassembled WGS sequence"/>
</dbReference>
<comment type="catalytic activity">
    <reaction evidence="1">
        <text>Hydrolysis of terminal non-reducing N-acetyl-D-hexosamine residues in N-acetyl-beta-D-hexosaminides.</text>
        <dbReference type="EC" id="3.2.1.52"/>
    </reaction>
</comment>
<accession>A0A841GEC7</accession>
<dbReference type="PANTHER" id="PTHR22600:SF57">
    <property type="entry name" value="BETA-N-ACETYLHEXOSAMINIDASE"/>
    <property type="match status" value="1"/>
</dbReference>
<dbReference type="EMBL" id="JACHEX010000001">
    <property type="protein sequence ID" value="MBB6061976.1"/>
    <property type="molecule type" value="Genomic_DNA"/>
</dbReference>
<dbReference type="PANTHER" id="PTHR22600">
    <property type="entry name" value="BETA-HEXOSAMINIDASE"/>
    <property type="match status" value="1"/>
</dbReference>
<dbReference type="Gene3D" id="3.20.20.80">
    <property type="entry name" value="Glycosidases"/>
    <property type="match status" value="1"/>
</dbReference>
<dbReference type="PRINTS" id="PR00738">
    <property type="entry name" value="GLHYDRLASE20"/>
</dbReference>
<keyword evidence="5" id="KW-0326">Glycosidase</keyword>
<dbReference type="GO" id="GO:0016020">
    <property type="term" value="C:membrane"/>
    <property type="evidence" value="ECO:0007669"/>
    <property type="project" value="TreeGrafter"/>
</dbReference>
<feature type="coiled-coil region" evidence="7">
    <location>
        <begin position="496"/>
        <end position="523"/>
    </location>
</feature>
<evidence type="ECO:0000256" key="1">
    <source>
        <dbReference type="ARBA" id="ARBA00001231"/>
    </source>
</evidence>
<dbReference type="CDD" id="cd06565">
    <property type="entry name" value="GH20_GcnA-like"/>
    <property type="match status" value="1"/>
</dbReference>
<evidence type="ECO:0000313" key="10">
    <source>
        <dbReference type="EMBL" id="MBB6061976.1"/>
    </source>
</evidence>
<dbReference type="InterPro" id="IPR015882">
    <property type="entry name" value="HEX_bac_N"/>
</dbReference>
<dbReference type="Pfam" id="PF00728">
    <property type="entry name" value="Glyco_hydro_20"/>
    <property type="match status" value="1"/>
</dbReference>
<dbReference type="GO" id="GO:0030203">
    <property type="term" value="P:glycosaminoglycan metabolic process"/>
    <property type="evidence" value="ECO:0007669"/>
    <property type="project" value="TreeGrafter"/>
</dbReference>
<dbReference type="RefSeq" id="WP_184618717.1">
    <property type="nucleotide sequence ID" value="NZ_JACHEX010000001.1"/>
</dbReference>
<evidence type="ECO:0000256" key="5">
    <source>
        <dbReference type="ARBA" id="ARBA00023295"/>
    </source>
</evidence>
<evidence type="ECO:0000313" key="11">
    <source>
        <dbReference type="Proteomes" id="UP000555828"/>
    </source>
</evidence>
<dbReference type="GO" id="GO:0005975">
    <property type="term" value="P:carbohydrate metabolic process"/>
    <property type="evidence" value="ECO:0007669"/>
    <property type="project" value="InterPro"/>
</dbReference>
<sequence length="599" mass="69459">MILIPAPKKLKINQGEFNFPNKLFISIPTKSLLASAKMLKKELENIGIEAFISLHNGEKTVIESKINRSKVKKHSGYILTISNKNIEITANNVAGIHYAFMTLIQIIKNFGLKIPQLDIFDFPSIKNRGYLLDISRDKVPKLETLFYIVDLLSQLKFNQLQLYVEHTFSYQNHEKVWKDYSPLSGEDIILLDNYCKERFIELIPNQASFGHMEKWLIHNEYSYLAETFEFDTPWEEHYNTPFSLSPVIEDSIKFLDNLYKELLPHFSSKYFNINADETFDLCQGKSKKLCEKVGKGKVYLDFILKIYNLLKKYNKKMMMWADIIKNYPELVNEIPNDITFLIWGYEKNHPFEDECKLFKNRKFYVCPGTSSWNSLVGRLENSILNIKNAAKNAVKFKASGLLLTDWGDNGHWQHFPISFPAIFYSAGVFWGFEENKDVNIENAISLYFEKEVADILTAIGNAYKLTGIDFPNSALFALVYIYPDKINKEFLEKISIENLILTKQFLEEQLQKASKINDSLIKEEIKNNIEVSILATELLISTKKANVSSISKLPSVTKEEFSIRLEKLIENYKKIWLSRNRSGGLKFSIEKLSKIKKFL</sequence>
<evidence type="ECO:0000256" key="4">
    <source>
        <dbReference type="ARBA" id="ARBA00022801"/>
    </source>
</evidence>
<dbReference type="InterPro" id="IPR015883">
    <property type="entry name" value="Glyco_hydro_20_cat"/>
</dbReference>
<feature type="domain" description="Glycoside hydrolase family 20 catalytic" evidence="8">
    <location>
        <begin position="128"/>
        <end position="345"/>
    </location>
</feature>
<proteinExistence type="inferred from homology"/>
<keyword evidence="7" id="KW-0175">Coiled coil</keyword>
<dbReference type="GO" id="GO:0004563">
    <property type="term" value="F:beta-N-acetylhexosaminidase activity"/>
    <property type="evidence" value="ECO:0007669"/>
    <property type="project" value="UniProtKB-EC"/>
</dbReference>
<keyword evidence="4" id="KW-0378">Hydrolase</keyword>
<dbReference type="InterPro" id="IPR017853">
    <property type="entry name" value="GH"/>
</dbReference>
<dbReference type="Pfam" id="PF02838">
    <property type="entry name" value="Glyco_hydro_20b"/>
    <property type="match status" value="1"/>
</dbReference>
<evidence type="ECO:0000256" key="2">
    <source>
        <dbReference type="ARBA" id="ARBA00006285"/>
    </source>
</evidence>
<evidence type="ECO:0000256" key="7">
    <source>
        <dbReference type="SAM" id="Coils"/>
    </source>
</evidence>
<comment type="similarity">
    <text evidence="2">Belongs to the glycosyl hydrolase 20 family.</text>
</comment>
<keyword evidence="11" id="KW-1185">Reference proteome</keyword>
<dbReference type="InterPro" id="IPR025705">
    <property type="entry name" value="Beta_hexosaminidase_sua/sub"/>
</dbReference>
<dbReference type="SUPFAM" id="SSF55545">
    <property type="entry name" value="beta-N-acetylhexosaminidase-like domain"/>
    <property type="match status" value="1"/>
</dbReference>
<dbReference type="AlphaFoldDB" id="A0A841GEC7"/>
<evidence type="ECO:0000256" key="6">
    <source>
        <dbReference type="PIRSR" id="PIRSR625705-1"/>
    </source>
</evidence>
<feature type="domain" description="Beta-hexosaminidase bacterial type N-terminal" evidence="9">
    <location>
        <begin position="3"/>
        <end position="121"/>
    </location>
</feature>
<dbReference type="EC" id="3.2.1.52" evidence="3"/>
<name>A0A841GEC7_9BACT</name>
<reference evidence="10 11" key="1">
    <citation type="submission" date="2020-08" db="EMBL/GenBank/DDBJ databases">
        <title>Genomic Encyclopedia of Type Strains, Phase IV (KMG-IV): sequencing the most valuable type-strain genomes for metagenomic binning, comparative biology and taxonomic classification.</title>
        <authorList>
            <person name="Goeker M."/>
        </authorList>
    </citation>
    <scope>NUCLEOTIDE SEQUENCE [LARGE SCALE GENOMIC DNA]</scope>
    <source>
        <strain evidence="10 11">DSM 13481</strain>
    </source>
</reference>
<evidence type="ECO:0000259" key="9">
    <source>
        <dbReference type="Pfam" id="PF02838"/>
    </source>
</evidence>
<feature type="active site" description="Proton donor" evidence="6">
    <location>
        <position position="277"/>
    </location>
</feature>
<gene>
    <name evidence="10" type="ORF">HNP65_000398</name>
</gene>
<evidence type="ECO:0000256" key="3">
    <source>
        <dbReference type="ARBA" id="ARBA00012663"/>
    </source>
</evidence>